<reference evidence="3 4" key="1">
    <citation type="submission" date="2024-11" db="EMBL/GenBank/DDBJ databases">
        <authorList>
            <person name="Heng Y.C."/>
            <person name="Lim A.C.H."/>
            <person name="Lee J.K.Y."/>
            <person name="Kittelmann S."/>
        </authorList>
    </citation>
    <scope>NUCLEOTIDE SEQUENCE [LARGE SCALE GENOMIC DNA]</scope>
    <source>
        <strain evidence="3 4">WILCCON 0112</strain>
    </source>
</reference>
<keyword evidence="1" id="KW-1133">Transmembrane helix</keyword>
<organism evidence="3 4">
    <name type="scientific">Candidatus Clostridium helianthi</name>
    <dbReference type="NCBI Taxonomy" id="3381660"/>
    <lineage>
        <taxon>Bacteria</taxon>
        <taxon>Bacillati</taxon>
        <taxon>Bacillota</taxon>
        <taxon>Clostridia</taxon>
        <taxon>Eubacteriales</taxon>
        <taxon>Clostridiaceae</taxon>
        <taxon>Clostridium</taxon>
    </lineage>
</organism>
<accession>A0ABW8S5W9</accession>
<evidence type="ECO:0000313" key="3">
    <source>
        <dbReference type="EMBL" id="MFL0166231.1"/>
    </source>
</evidence>
<dbReference type="InterPro" id="IPR018649">
    <property type="entry name" value="SHOCT"/>
</dbReference>
<feature type="domain" description="SHOCT" evidence="2">
    <location>
        <begin position="42"/>
        <end position="66"/>
    </location>
</feature>
<dbReference type="EMBL" id="JBJIAB010000017">
    <property type="protein sequence ID" value="MFL0166231.1"/>
    <property type="molecule type" value="Genomic_DNA"/>
</dbReference>
<feature type="transmembrane region" description="Helical" evidence="1">
    <location>
        <begin position="6"/>
        <end position="24"/>
    </location>
</feature>
<comment type="caution">
    <text evidence="3">The sequence shown here is derived from an EMBL/GenBank/DDBJ whole genome shotgun (WGS) entry which is preliminary data.</text>
</comment>
<gene>
    <name evidence="3" type="ORF">ACJDTP_14240</name>
</gene>
<evidence type="ECO:0000259" key="2">
    <source>
        <dbReference type="Pfam" id="PF09851"/>
    </source>
</evidence>
<evidence type="ECO:0000256" key="1">
    <source>
        <dbReference type="SAM" id="Phobius"/>
    </source>
</evidence>
<name>A0ABW8S5W9_9CLOT</name>
<keyword evidence="1" id="KW-0812">Transmembrane</keyword>
<dbReference type="Pfam" id="PF09851">
    <property type="entry name" value="SHOCT"/>
    <property type="match status" value="1"/>
</dbReference>
<protein>
    <submittedName>
        <fullName evidence="3">SHOCT domain-containing protein</fullName>
    </submittedName>
</protein>
<dbReference type="RefSeq" id="WP_077828919.1">
    <property type="nucleotide sequence ID" value="NZ_JBJIAB010000017.1"/>
</dbReference>
<proteinExistence type="predicted"/>
<evidence type="ECO:0000313" key="4">
    <source>
        <dbReference type="Proteomes" id="UP001623600"/>
    </source>
</evidence>
<keyword evidence="4" id="KW-1185">Reference proteome</keyword>
<dbReference type="Proteomes" id="UP001623600">
    <property type="component" value="Unassembled WGS sequence"/>
</dbReference>
<keyword evidence="1" id="KW-0472">Membrane</keyword>
<sequence length="68" mass="7859">MIGGWSGMMIIPIILIIAVIYLIFNQEESKKLKVCSVRDNSLNILNERFVRGEISEDEYNRIKSTLRS</sequence>